<dbReference type="VEuPathDB" id="VectorBase:AMAM007583"/>
<evidence type="ECO:0000259" key="5">
    <source>
        <dbReference type="Pfam" id="PF00916"/>
    </source>
</evidence>
<keyword evidence="2" id="KW-0812">Transmembrane</keyword>
<dbReference type="InterPro" id="IPR001902">
    <property type="entry name" value="SLC26A/SulP_fam"/>
</dbReference>
<dbReference type="AlphaFoldDB" id="A0A182SIQ1"/>
<evidence type="ECO:0000256" key="4">
    <source>
        <dbReference type="ARBA" id="ARBA00023136"/>
    </source>
</evidence>
<evidence type="ECO:0000256" key="3">
    <source>
        <dbReference type="ARBA" id="ARBA00022989"/>
    </source>
</evidence>
<proteinExistence type="predicted"/>
<keyword evidence="4" id="KW-0472">Membrane</keyword>
<evidence type="ECO:0000256" key="1">
    <source>
        <dbReference type="ARBA" id="ARBA00004141"/>
    </source>
</evidence>
<dbReference type="PANTHER" id="PTHR11814">
    <property type="entry name" value="SULFATE TRANSPORTER"/>
    <property type="match status" value="1"/>
</dbReference>
<evidence type="ECO:0000313" key="7">
    <source>
        <dbReference type="Proteomes" id="UP000075901"/>
    </source>
</evidence>
<protein>
    <recommendedName>
        <fullName evidence="5">SLC26A/SulP transporter domain-containing protein</fullName>
    </recommendedName>
</protein>
<keyword evidence="7" id="KW-1185">Reference proteome</keyword>
<dbReference type="Pfam" id="PF00916">
    <property type="entry name" value="Sulfate_transp"/>
    <property type="match status" value="1"/>
</dbReference>
<feature type="domain" description="SLC26A/SulP transporter" evidence="5">
    <location>
        <begin position="146"/>
        <end position="174"/>
    </location>
</feature>
<reference evidence="6" key="2">
    <citation type="submission" date="2020-05" db="UniProtKB">
        <authorList>
            <consortium name="EnsemblMetazoa"/>
        </authorList>
    </citation>
    <scope>IDENTIFICATION</scope>
    <source>
        <strain evidence="6">maculatus3</strain>
    </source>
</reference>
<dbReference type="GO" id="GO:0016020">
    <property type="term" value="C:membrane"/>
    <property type="evidence" value="ECO:0007669"/>
    <property type="project" value="UniProtKB-SubCell"/>
</dbReference>
<comment type="subcellular location">
    <subcellularLocation>
        <location evidence="1">Membrane</location>
        <topology evidence="1">Multi-pass membrane protein</topology>
    </subcellularLocation>
</comment>
<dbReference type="GO" id="GO:0055085">
    <property type="term" value="P:transmembrane transport"/>
    <property type="evidence" value="ECO:0007669"/>
    <property type="project" value="InterPro"/>
</dbReference>
<name>A0A182SIQ1_9DIPT</name>
<dbReference type="InterPro" id="IPR011547">
    <property type="entry name" value="SLC26A/SulP_dom"/>
</dbReference>
<evidence type="ECO:0000256" key="2">
    <source>
        <dbReference type="ARBA" id="ARBA00022692"/>
    </source>
</evidence>
<reference evidence="7" key="1">
    <citation type="submission" date="2013-09" db="EMBL/GenBank/DDBJ databases">
        <title>The Genome Sequence of Anopheles maculatus species B.</title>
        <authorList>
            <consortium name="The Broad Institute Genomics Platform"/>
            <person name="Neafsey D.E."/>
            <person name="Besansky N."/>
            <person name="Howell P."/>
            <person name="Walton C."/>
            <person name="Young S.K."/>
            <person name="Zeng Q."/>
            <person name="Gargeya S."/>
            <person name="Fitzgerald M."/>
            <person name="Haas B."/>
            <person name="Abouelleil A."/>
            <person name="Allen A.W."/>
            <person name="Alvarado L."/>
            <person name="Arachchi H.M."/>
            <person name="Berlin A.M."/>
            <person name="Chapman S.B."/>
            <person name="Gainer-Dewar J."/>
            <person name="Goldberg J."/>
            <person name="Griggs A."/>
            <person name="Gujja S."/>
            <person name="Hansen M."/>
            <person name="Howarth C."/>
            <person name="Imamovic A."/>
            <person name="Ireland A."/>
            <person name="Larimer J."/>
            <person name="McCowan C."/>
            <person name="Murphy C."/>
            <person name="Pearson M."/>
            <person name="Poon T.W."/>
            <person name="Priest M."/>
            <person name="Roberts A."/>
            <person name="Saif S."/>
            <person name="Shea T."/>
            <person name="Sisk P."/>
            <person name="Sykes S."/>
            <person name="Wortman J."/>
            <person name="Nusbaum C."/>
            <person name="Birren B."/>
        </authorList>
    </citation>
    <scope>NUCLEOTIDE SEQUENCE [LARGE SCALE GENOMIC DNA]</scope>
    <source>
        <strain evidence="7">maculatus3</strain>
    </source>
</reference>
<evidence type="ECO:0000313" key="6">
    <source>
        <dbReference type="EnsemblMetazoa" id="AMAM007583-PA"/>
    </source>
</evidence>
<dbReference type="Proteomes" id="UP000075901">
    <property type="component" value="Unassembled WGS sequence"/>
</dbReference>
<dbReference type="EnsemblMetazoa" id="AMAM007583-RA">
    <property type="protein sequence ID" value="AMAM007583-PA"/>
    <property type="gene ID" value="AMAM007583"/>
</dbReference>
<organism evidence="6 7">
    <name type="scientific">Anopheles maculatus</name>
    <dbReference type="NCBI Taxonomy" id="74869"/>
    <lineage>
        <taxon>Eukaryota</taxon>
        <taxon>Metazoa</taxon>
        <taxon>Ecdysozoa</taxon>
        <taxon>Arthropoda</taxon>
        <taxon>Hexapoda</taxon>
        <taxon>Insecta</taxon>
        <taxon>Pterygota</taxon>
        <taxon>Neoptera</taxon>
        <taxon>Endopterygota</taxon>
        <taxon>Diptera</taxon>
        <taxon>Nematocera</taxon>
        <taxon>Culicoidea</taxon>
        <taxon>Culicidae</taxon>
        <taxon>Anophelinae</taxon>
        <taxon>Anopheles</taxon>
        <taxon>Anopheles maculatus group</taxon>
    </lineage>
</organism>
<accession>A0A182SIQ1</accession>
<keyword evidence="3" id="KW-1133">Transmembrane helix</keyword>
<sequence length="182" mass="20179">MMTHSTLNSHICKCSAKPSASALPRNWKSSTTCSTQQRNVLRTRRTSSDTQLDKVQIKSASVYNIHGLSGSQHSLSVPPIHKDVVGYRGSNEFILTDDKQSTMDQIKSIGPWFRRKCKNVCRRKILYKRVPMLNWLPKYNMDDAVGDLVAGITVGLTVIPQALAYSSIAGLPAAVSKQEKAF</sequence>